<dbReference type="Proteomes" id="UP000242287">
    <property type="component" value="Unassembled WGS sequence"/>
</dbReference>
<proteinExistence type="inferred from homology"/>
<evidence type="ECO:0000313" key="6">
    <source>
        <dbReference type="Proteomes" id="UP000242287"/>
    </source>
</evidence>
<evidence type="ECO:0008006" key="7">
    <source>
        <dbReference type="Google" id="ProtNLM"/>
    </source>
</evidence>
<dbReference type="SUPFAM" id="SSF51905">
    <property type="entry name" value="FAD/NAD(P)-binding domain"/>
    <property type="match status" value="2"/>
</dbReference>
<dbReference type="AlphaFoldDB" id="A0A2A9NPI8"/>
<evidence type="ECO:0000256" key="4">
    <source>
        <dbReference type="ARBA" id="ARBA00023002"/>
    </source>
</evidence>
<sequence length="582" mass="65964">MPNDVPHLPEDPVGSNKWRLNSPIHQERPIKIICIGYGASGLLFAYKLQRSFQNFQLTVYEKNADISGTWYENKYPGCACDIPAHTYTWSFEPNPNWSSTYAGSDEIYEYFTRFSNKYDLMKYCKLKHQVVGARWNDQAGKWNVEVLDHDTGKTFSESCDFLINGTGVLNNWRWPAIPGLEDFKGDLLHTARWNGNVNLKDKHVGIIGNGSSAIQVLPAVHPIVREITTFIRGATWVSPVRGLEGRVYTEEEKKTFSENHEVHTQYRKAIESGLSSLFGVFLTKSEIQAQTRAQLEAAMKEKLNTPSLEDKLIPQWPFGCRRMTPGIGYLETLARENVNVVHGDILRITEKGCVSEDGKEHELDVLICATGFDTSFIPRFPLIGLNEKDLRDEWVEEPRNYLGFSAAGFPNYFMFIGPNSPIGNGPVLIGMEAQADYMLKLISRWQTENIHSFTPKVEAVDDFIAHKDEFMKGTVWSTGCRSWYKSNTIDGKVTALWPGSTLHYLESLADVRYDDWDVRYTGNRFAYLGNGLSQTEVDPTADWAYYISEADDAPYLSKGKQVRLMNKSGTVKRDENAAAFSL</sequence>
<evidence type="ECO:0000313" key="5">
    <source>
        <dbReference type="EMBL" id="PFH50241.1"/>
    </source>
</evidence>
<dbReference type="STRING" id="703135.A0A2A9NPI8"/>
<dbReference type="GO" id="GO:0050661">
    <property type="term" value="F:NADP binding"/>
    <property type="evidence" value="ECO:0007669"/>
    <property type="project" value="InterPro"/>
</dbReference>
<dbReference type="InterPro" id="IPR020946">
    <property type="entry name" value="Flavin_mOase-like"/>
</dbReference>
<dbReference type="PANTHER" id="PTHR42877:SF8">
    <property type="entry name" value="MONOOXYGENASE"/>
    <property type="match status" value="1"/>
</dbReference>
<keyword evidence="2" id="KW-0285">Flavoprotein</keyword>
<dbReference type="Pfam" id="PF00743">
    <property type="entry name" value="FMO-like"/>
    <property type="match status" value="1"/>
</dbReference>
<keyword evidence="4" id="KW-0560">Oxidoreductase</keyword>
<accession>A0A2A9NPI8</accession>
<dbReference type="OrthoDB" id="74360at2759"/>
<evidence type="ECO:0000256" key="1">
    <source>
        <dbReference type="ARBA" id="ARBA00010139"/>
    </source>
</evidence>
<dbReference type="Gene3D" id="3.50.50.60">
    <property type="entry name" value="FAD/NAD(P)-binding domain"/>
    <property type="match status" value="2"/>
</dbReference>
<keyword evidence="6" id="KW-1185">Reference proteome</keyword>
<dbReference type="EMBL" id="KZ302008">
    <property type="protein sequence ID" value="PFH50241.1"/>
    <property type="molecule type" value="Genomic_DNA"/>
</dbReference>
<comment type="similarity">
    <text evidence="1">Belongs to the FAD-binding monooxygenase family.</text>
</comment>
<reference evidence="5 6" key="1">
    <citation type="submission" date="2014-02" db="EMBL/GenBank/DDBJ databases">
        <title>Transposable element dynamics among asymbiotic and ectomycorrhizal Amanita fungi.</title>
        <authorList>
            <consortium name="DOE Joint Genome Institute"/>
            <person name="Hess J."/>
            <person name="Skrede I."/>
            <person name="Wolfe B."/>
            <person name="LaButti K."/>
            <person name="Ohm R.A."/>
            <person name="Grigoriev I.V."/>
            <person name="Pringle A."/>
        </authorList>
    </citation>
    <scope>NUCLEOTIDE SEQUENCE [LARGE SCALE GENOMIC DNA]</scope>
    <source>
        <strain evidence="5 6">SKay4041</strain>
    </source>
</reference>
<dbReference type="GO" id="GO:0004499">
    <property type="term" value="F:N,N-dimethylaniline monooxygenase activity"/>
    <property type="evidence" value="ECO:0007669"/>
    <property type="project" value="InterPro"/>
</dbReference>
<dbReference type="PANTHER" id="PTHR42877">
    <property type="entry name" value="L-ORNITHINE N(5)-MONOOXYGENASE-RELATED"/>
    <property type="match status" value="1"/>
</dbReference>
<dbReference type="InterPro" id="IPR051209">
    <property type="entry name" value="FAD-bind_Monooxygenase_sf"/>
</dbReference>
<organism evidence="5 6">
    <name type="scientific">Amanita thiersii Skay4041</name>
    <dbReference type="NCBI Taxonomy" id="703135"/>
    <lineage>
        <taxon>Eukaryota</taxon>
        <taxon>Fungi</taxon>
        <taxon>Dikarya</taxon>
        <taxon>Basidiomycota</taxon>
        <taxon>Agaricomycotina</taxon>
        <taxon>Agaricomycetes</taxon>
        <taxon>Agaricomycetidae</taxon>
        <taxon>Agaricales</taxon>
        <taxon>Pluteineae</taxon>
        <taxon>Amanitaceae</taxon>
        <taxon>Amanita</taxon>
    </lineage>
</organism>
<dbReference type="InterPro" id="IPR036188">
    <property type="entry name" value="FAD/NAD-bd_sf"/>
</dbReference>
<gene>
    <name evidence="5" type="ORF">AMATHDRAFT_61440</name>
</gene>
<protein>
    <recommendedName>
        <fullName evidence="7">FAD/NAD(P)-binding domain-containing protein</fullName>
    </recommendedName>
</protein>
<dbReference type="GO" id="GO:0050660">
    <property type="term" value="F:flavin adenine dinucleotide binding"/>
    <property type="evidence" value="ECO:0007669"/>
    <property type="project" value="InterPro"/>
</dbReference>
<evidence type="ECO:0000256" key="3">
    <source>
        <dbReference type="ARBA" id="ARBA00022827"/>
    </source>
</evidence>
<name>A0A2A9NPI8_9AGAR</name>
<keyword evidence="3" id="KW-0274">FAD</keyword>
<evidence type="ECO:0000256" key="2">
    <source>
        <dbReference type="ARBA" id="ARBA00022630"/>
    </source>
</evidence>